<protein>
    <submittedName>
        <fullName evidence="1">SGNH/GDSL hydrolase family protein</fullName>
    </submittedName>
</protein>
<accession>A0ABU4RTV1</accession>
<dbReference type="GO" id="GO:0016787">
    <property type="term" value="F:hydrolase activity"/>
    <property type="evidence" value="ECO:0007669"/>
    <property type="project" value="UniProtKB-KW"/>
</dbReference>
<name>A0ABU4RTV1_9HYPH</name>
<organism evidence="1 2">
    <name type="scientific">Terrihabitans rhizophilus</name>
    <dbReference type="NCBI Taxonomy" id="3092662"/>
    <lineage>
        <taxon>Bacteria</taxon>
        <taxon>Pseudomonadati</taxon>
        <taxon>Pseudomonadota</taxon>
        <taxon>Alphaproteobacteria</taxon>
        <taxon>Hyphomicrobiales</taxon>
        <taxon>Terrihabitans</taxon>
    </lineage>
</organism>
<dbReference type="InterPro" id="IPR036514">
    <property type="entry name" value="SGNH_hydro_sf"/>
</dbReference>
<dbReference type="Proteomes" id="UP001274321">
    <property type="component" value="Unassembled WGS sequence"/>
</dbReference>
<sequence length="245" mass="25715">MTMLGRGLLVLAGLWALTGVGPAAAEEARRVLLIGNSRTFYNDMPAMLPELARSAGDTAPLEVVVEARSGARFATHLRNPEVETLLAQRWTLVVLQPHSAAFSDEAAEAEFLADGRVLAGKAAAGGSPVAVVANWPYAPEHYETRAPGARQAHIARIQAVTRRLADELAARVIDIGTDWERVRAAAPGLSLYSDTNHPSPAGSYLFALAIYAAIPGARPGGVTYAPPGIDAADAARLRALAAATH</sequence>
<dbReference type="CDD" id="cd00229">
    <property type="entry name" value="SGNH_hydrolase"/>
    <property type="match status" value="1"/>
</dbReference>
<comment type="caution">
    <text evidence="1">The sequence shown here is derived from an EMBL/GenBank/DDBJ whole genome shotgun (WGS) entry which is preliminary data.</text>
</comment>
<evidence type="ECO:0000313" key="2">
    <source>
        <dbReference type="Proteomes" id="UP001274321"/>
    </source>
</evidence>
<dbReference type="SUPFAM" id="SSF52266">
    <property type="entry name" value="SGNH hydrolase"/>
    <property type="match status" value="1"/>
</dbReference>
<evidence type="ECO:0000313" key="1">
    <source>
        <dbReference type="EMBL" id="MDX6807060.1"/>
    </source>
</evidence>
<dbReference type="RefSeq" id="WP_319845182.1">
    <property type="nucleotide sequence ID" value="NZ_JAXAFJ010000008.1"/>
</dbReference>
<keyword evidence="2" id="KW-1185">Reference proteome</keyword>
<proteinExistence type="predicted"/>
<keyword evidence="1" id="KW-0378">Hydrolase</keyword>
<reference evidence="1 2" key="1">
    <citation type="submission" date="2023-11" db="EMBL/GenBank/DDBJ databases">
        <authorList>
            <person name="Bao R."/>
        </authorList>
    </citation>
    <scope>NUCLEOTIDE SEQUENCE [LARGE SCALE GENOMIC DNA]</scope>
    <source>
        <strain evidence="1 2">PJ23</strain>
    </source>
</reference>
<dbReference type="Gene3D" id="3.40.50.1110">
    <property type="entry name" value="SGNH hydrolase"/>
    <property type="match status" value="1"/>
</dbReference>
<gene>
    <name evidence="1" type="ORF">SCD90_13390</name>
</gene>
<dbReference type="EMBL" id="JAXAFJ010000008">
    <property type="protein sequence ID" value="MDX6807060.1"/>
    <property type="molecule type" value="Genomic_DNA"/>
</dbReference>